<feature type="domain" description="H repeat-associated protein N-terminal" evidence="2">
    <location>
        <begin position="50"/>
        <end position="133"/>
    </location>
</feature>
<feature type="region of interest" description="Disordered" evidence="1">
    <location>
        <begin position="140"/>
        <end position="209"/>
    </location>
</feature>
<feature type="compositionally biased region" description="Low complexity" evidence="1">
    <location>
        <begin position="191"/>
        <end position="209"/>
    </location>
</feature>
<evidence type="ECO:0000313" key="4">
    <source>
        <dbReference type="Proteomes" id="UP000253303"/>
    </source>
</evidence>
<feature type="compositionally biased region" description="Pro residues" evidence="1">
    <location>
        <begin position="173"/>
        <end position="190"/>
    </location>
</feature>
<feature type="compositionally biased region" description="Low complexity" evidence="1">
    <location>
        <begin position="159"/>
        <end position="172"/>
    </location>
</feature>
<evidence type="ECO:0000313" key="3">
    <source>
        <dbReference type="EMBL" id="RBQ14153.1"/>
    </source>
</evidence>
<accession>A0A366LKY9</accession>
<protein>
    <recommendedName>
        <fullName evidence="2">H repeat-associated protein N-terminal domain-containing protein</fullName>
    </recommendedName>
</protein>
<evidence type="ECO:0000256" key="1">
    <source>
        <dbReference type="SAM" id="MobiDB-lite"/>
    </source>
</evidence>
<proteinExistence type="predicted"/>
<dbReference type="AlphaFoldDB" id="A0A366LKY9"/>
<evidence type="ECO:0000259" key="2">
    <source>
        <dbReference type="Pfam" id="PF13808"/>
    </source>
</evidence>
<keyword evidence="4" id="KW-1185">Reference proteome</keyword>
<dbReference type="Proteomes" id="UP000253303">
    <property type="component" value="Unassembled WGS sequence"/>
</dbReference>
<sequence length="209" mass="22150">MSIGYLRQSIKNRGRVRVPSSPIDVLARHLEHVTPADPPTDLPDMPTLAEILDTIPDPRSRRGRRYRLGPLPALSLLAVLGGATSLTKITRFIAGYDLGLRAQAGLPGTTGRIHPGTLLARLDGDAFDTATCTYLASIAAGPLPPPHRTGPGTEPNSPAWPWTARPCAAAAPPTAPSTCCPPPATTPRPSWPNGRSRPPATRSPRSYPC</sequence>
<reference evidence="3 4" key="1">
    <citation type="submission" date="2018-06" db="EMBL/GenBank/DDBJ databases">
        <title>Sphaerisporangium craniellae sp. nov., isolated from a marine sponge in the South China Sea.</title>
        <authorList>
            <person name="Li L."/>
        </authorList>
    </citation>
    <scope>NUCLEOTIDE SEQUENCE [LARGE SCALE GENOMIC DNA]</scope>
    <source>
        <strain evidence="3 4">LHW63015</strain>
    </source>
</reference>
<dbReference type="EMBL" id="QMEY01000037">
    <property type="protein sequence ID" value="RBQ14153.1"/>
    <property type="molecule type" value="Genomic_DNA"/>
</dbReference>
<name>A0A366LKY9_9ACTN</name>
<dbReference type="Pfam" id="PF13808">
    <property type="entry name" value="DDE_Tnp_1_assoc"/>
    <property type="match status" value="1"/>
</dbReference>
<organism evidence="3 4">
    <name type="scientific">Spongiactinospora rosea</name>
    <dbReference type="NCBI Taxonomy" id="2248750"/>
    <lineage>
        <taxon>Bacteria</taxon>
        <taxon>Bacillati</taxon>
        <taxon>Actinomycetota</taxon>
        <taxon>Actinomycetes</taxon>
        <taxon>Streptosporangiales</taxon>
        <taxon>Streptosporangiaceae</taxon>
        <taxon>Spongiactinospora</taxon>
    </lineage>
</organism>
<gene>
    <name evidence="3" type="ORF">DP939_42090</name>
</gene>
<dbReference type="InterPro" id="IPR032806">
    <property type="entry name" value="YbfD_N"/>
</dbReference>
<comment type="caution">
    <text evidence="3">The sequence shown here is derived from an EMBL/GenBank/DDBJ whole genome shotgun (WGS) entry which is preliminary data.</text>
</comment>